<accession>A0A195CQQ8</accession>
<reference evidence="1 2" key="1">
    <citation type="submission" date="2016-03" db="EMBL/GenBank/DDBJ databases">
        <title>Cyphomyrmex costatus WGS genome.</title>
        <authorList>
            <person name="Nygaard S."/>
            <person name="Hu H."/>
            <person name="Boomsma J."/>
            <person name="Zhang G."/>
        </authorList>
    </citation>
    <scope>NUCLEOTIDE SEQUENCE [LARGE SCALE GENOMIC DNA]</scope>
    <source>
        <strain evidence="1">MS0001</strain>
        <tissue evidence="1">Whole body</tissue>
    </source>
</reference>
<dbReference type="AlphaFoldDB" id="A0A195CQQ8"/>
<dbReference type="Proteomes" id="UP000078542">
    <property type="component" value="Unassembled WGS sequence"/>
</dbReference>
<evidence type="ECO:0000313" key="2">
    <source>
        <dbReference type="Proteomes" id="UP000078542"/>
    </source>
</evidence>
<sequence length="147" mass="17119">MVWHRRRWRFIPLIISRGFTRSILQLNFRLVGNFYVILKSNDTVSSFPVPSVRPCTAKSSAVLSRIYYYLMKVYLNCSEECKTSKSKEIPREGLVSRSKEYRENPATTARPIRKRIEVEEEEKEEEAAAVDDSELCRVTALPRSRGQ</sequence>
<organism evidence="1 2">
    <name type="scientific">Cyphomyrmex costatus</name>
    <dbReference type="NCBI Taxonomy" id="456900"/>
    <lineage>
        <taxon>Eukaryota</taxon>
        <taxon>Metazoa</taxon>
        <taxon>Ecdysozoa</taxon>
        <taxon>Arthropoda</taxon>
        <taxon>Hexapoda</taxon>
        <taxon>Insecta</taxon>
        <taxon>Pterygota</taxon>
        <taxon>Neoptera</taxon>
        <taxon>Endopterygota</taxon>
        <taxon>Hymenoptera</taxon>
        <taxon>Apocrita</taxon>
        <taxon>Aculeata</taxon>
        <taxon>Formicoidea</taxon>
        <taxon>Formicidae</taxon>
        <taxon>Myrmicinae</taxon>
        <taxon>Cyphomyrmex</taxon>
    </lineage>
</organism>
<evidence type="ECO:0000313" key="1">
    <source>
        <dbReference type="EMBL" id="KYN02444.1"/>
    </source>
</evidence>
<dbReference type="EMBL" id="KQ977481">
    <property type="protein sequence ID" value="KYN02444.1"/>
    <property type="molecule type" value="Genomic_DNA"/>
</dbReference>
<protein>
    <submittedName>
        <fullName evidence="1">Uncharacterized protein</fullName>
    </submittedName>
</protein>
<gene>
    <name evidence="1" type="ORF">ALC62_06824</name>
</gene>
<name>A0A195CQQ8_9HYME</name>
<keyword evidence="2" id="KW-1185">Reference proteome</keyword>
<proteinExistence type="predicted"/>